<evidence type="ECO:0000259" key="2">
    <source>
        <dbReference type="PROSITE" id="PS50943"/>
    </source>
</evidence>
<evidence type="ECO:0000313" key="3">
    <source>
        <dbReference type="EMBL" id="OXM15213.1"/>
    </source>
</evidence>
<sequence length="119" mass="13173">MSLGKRIREYRIKRGLTQMQLAAKLQMTEANISSYERDKSAPPSDKLSQLAEILNVTSDYLLSGISQPAPPKSLQDIGHELTEEQILTLAAHRIGHEGPLSGQELDQIKLALRIALAKK</sequence>
<reference evidence="3 4" key="1">
    <citation type="submission" date="2017-07" db="EMBL/GenBank/DDBJ databases">
        <title>Paenibacillus herberti R33 genome sequencing and assembly.</title>
        <authorList>
            <person name="Su W."/>
        </authorList>
    </citation>
    <scope>NUCLEOTIDE SEQUENCE [LARGE SCALE GENOMIC DNA]</scope>
    <source>
        <strain evidence="3 4">R33</strain>
    </source>
</reference>
<keyword evidence="1" id="KW-0238">DNA-binding</keyword>
<dbReference type="GO" id="GO:0003677">
    <property type="term" value="F:DNA binding"/>
    <property type="evidence" value="ECO:0007669"/>
    <property type="project" value="UniProtKB-KW"/>
</dbReference>
<dbReference type="InterPro" id="IPR001387">
    <property type="entry name" value="Cro/C1-type_HTH"/>
</dbReference>
<dbReference type="PANTHER" id="PTHR46558:SF13">
    <property type="entry name" value="HTH-TYPE TRANSCRIPTIONAL REGULATOR IMMR"/>
    <property type="match status" value="1"/>
</dbReference>
<evidence type="ECO:0000256" key="1">
    <source>
        <dbReference type="ARBA" id="ARBA00023125"/>
    </source>
</evidence>
<protein>
    <submittedName>
        <fullName evidence="3">Transcriptional regulator</fullName>
    </submittedName>
</protein>
<dbReference type="InterPro" id="IPR010982">
    <property type="entry name" value="Lambda_DNA-bd_dom_sf"/>
</dbReference>
<proteinExistence type="predicted"/>
<organism evidence="3 4">
    <name type="scientific">Paenibacillus herberti</name>
    <dbReference type="NCBI Taxonomy" id="1619309"/>
    <lineage>
        <taxon>Bacteria</taxon>
        <taxon>Bacillati</taxon>
        <taxon>Bacillota</taxon>
        <taxon>Bacilli</taxon>
        <taxon>Bacillales</taxon>
        <taxon>Paenibacillaceae</taxon>
        <taxon>Paenibacillus</taxon>
    </lineage>
</organism>
<dbReference type="RefSeq" id="WP_089522041.1">
    <property type="nucleotide sequence ID" value="NZ_NMUQ01000001.1"/>
</dbReference>
<dbReference type="AlphaFoldDB" id="A0A229NZ43"/>
<keyword evidence="4" id="KW-1185">Reference proteome</keyword>
<comment type="caution">
    <text evidence="3">The sequence shown here is derived from an EMBL/GenBank/DDBJ whole genome shotgun (WGS) entry which is preliminary data.</text>
</comment>
<name>A0A229NZ43_9BACL</name>
<dbReference type="EMBL" id="NMUQ01000001">
    <property type="protein sequence ID" value="OXM15213.1"/>
    <property type="molecule type" value="Genomic_DNA"/>
</dbReference>
<dbReference type="Gene3D" id="1.10.260.40">
    <property type="entry name" value="lambda repressor-like DNA-binding domains"/>
    <property type="match status" value="1"/>
</dbReference>
<dbReference type="SUPFAM" id="SSF47413">
    <property type="entry name" value="lambda repressor-like DNA-binding domains"/>
    <property type="match status" value="1"/>
</dbReference>
<dbReference type="PROSITE" id="PS50943">
    <property type="entry name" value="HTH_CROC1"/>
    <property type="match status" value="1"/>
</dbReference>
<dbReference type="OrthoDB" id="9811208at2"/>
<dbReference type="SMART" id="SM00530">
    <property type="entry name" value="HTH_XRE"/>
    <property type="match status" value="1"/>
</dbReference>
<dbReference type="Proteomes" id="UP000215145">
    <property type="component" value="Unassembled WGS sequence"/>
</dbReference>
<dbReference type="CDD" id="cd00093">
    <property type="entry name" value="HTH_XRE"/>
    <property type="match status" value="1"/>
</dbReference>
<feature type="domain" description="HTH cro/C1-type" evidence="2">
    <location>
        <begin position="7"/>
        <end position="61"/>
    </location>
</feature>
<gene>
    <name evidence="3" type="ORF">CGZ75_00225</name>
</gene>
<dbReference type="PANTHER" id="PTHR46558">
    <property type="entry name" value="TRACRIPTIONAL REGULATORY PROTEIN-RELATED-RELATED"/>
    <property type="match status" value="1"/>
</dbReference>
<evidence type="ECO:0000313" key="4">
    <source>
        <dbReference type="Proteomes" id="UP000215145"/>
    </source>
</evidence>
<dbReference type="Pfam" id="PF01381">
    <property type="entry name" value="HTH_3"/>
    <property type="match status" value="1"/>
</dbReference>
<accession>A0A229NZ43</accession>